<dbReference type="InterPro" id="IPR036942">
    <property type="entry name" value="Beta-barrel_TonB_sf"/>
</dbReference>
<organism evidence="17 18">
    <name type="scientific">Sphingobacterium zhuxiongii</name>
    <dbReference type="NCBI Taxonomy" id="2662364"/>
    <lineage>
        <taxon>Bacteria</taxon>
        <taxon>Pseudomonadati</taxon>
        <taxon>Bacteroidota</taxon>
        <taxon>Sphingobacteriia</taxon>
        <taxon>Sphingobacteriales</taxon>
        <taxon>Sphingobacteriaceae</taxon>
        <taxon>Sphingobacterium</taxon>
    </lineage>
</organism>
<reference evidence="17 18" key="1">
    <citation type="submission" date="2019-10" db="EMBL/GenBank/DDBJ databases">
        <authorList>
            <person name="Dong K."/>
        </authorList>
    </citation>
    <scope>NUCLEOTIDE SEQUENCE [LARGE SCALE GENOMIC DNA]</scope>
    <source>
        <strain evidence="18">dk4302</strain>
    </source>
</reference>
<dbReference type="RefSeq" id="WP_153512567.1">
    <property type="nucleotide sequence ID" value="NZ_CP045652.1"/>
</dbReference>
<proteinExistence type="inferred from homology"/>
<evidence type="ECO:0000256" key="7">
    <source>
        <dbReference type="ARBA" id="ARBA00023004"/>
    </source>
</evidence>
<dbReference type="Pfam" id="PF07715">
    <property type="entry name" value="Plug"/>
    <property type="match status" value="1"/>
</dbReference>
<dbReference type="InterPro" id="IPR012910">
    <property type="entry name" value="Plug_dom"/>
</dbReference>
<evidence type="ECO:0000313" key="18">
    <source>
        <dbReference type="Proteomes" id="UP000326921"/>
    </source>
</evidence>
<dbReference type="PANTHER" id="PTHR32552">
    <property type="entry name" value="FERRICHROME IRON RECEPTOR-RELATED"/>
    <property type="match status" value="1"/>
</dbReference>
<evidence type="ECO:0000313" key="17">
    <source>
        <dbReference type="EMBL" id="QGA27740.1"/>
    </source>
</evidence>
<feature type="chain" id="PRO_5024817360" evidence="14">
    <location>
        <begin position="24"/>
        <end position="820"/>
    </location>
</feature>
<keyword evidence="5 12" id="KW-0812">Transmembrane</keyword>
<feature type="signal peptide" evidence="14">
    <location>
        <begin position="1"/>
        <end position="23"/>
    </location>
</feature>
<evidence type="ECO:0000256" key="5">
    <source>
        <dbReference type="ARBA" id="ARBA00022692"/>
    </source>
</evidence>
<dbReference type="SUPFAM" id="SSF56935">
    <property type="entry name" value="Porins"/>
    <property type="match status" value="1"/>
</dbReference>
<dbReference type="SUPFAM" id="SSF49464">
    <property type="entry name" value="Carboxypeptidase regulatory domain-like"/>
    <property type="match status" value="1"/>
</dbReference>
<evidence type="ECO:0000256" key="11">
    <source>
        <dbReference type="ARBA" id="ARBA00023237"/>
    </source>
</evidence>
<dbReference type="Gene3D" id="2.170.130.10">
    <property type="entry name" value="TonB-dependent receptor, plug domain"/>
    <property type="match status" value="1"/>
</dbReference>
<evidence type="ECO:0000256" key="14">
    <source>
        <dbReference type="SAM" id="SignalP"/>
    </source>
</evidence>
<evidence type="ECO:0000256" key="6">
    <source>
        <dbReference type="ARBA" id="ARBA00022729"/>
    </source>
</evidence>
<dbReference type="PROSITE" id="PS52016">
    <property type="entry name" value="TONB_DEPENDENT_REC_3"/>
    <property type="match status" value="1"/>
</dbReference>
<dbReference type="PANTHER" id="PTHR32552:SF68">
    <property type="entry name" value="FERRICHROME OUTER MEMBRANE TRANSPORTER_PHAGE RECEPTOR"/>
    <property type="match status" value="1"/>
</dbReference>
<evidence type="ECO:0000256" key="1">
    <source>
        <dbReference type="ARBA" id="ARBA00004571"/>
    </source>
</evidence>
<evidence type="ECO:0000259" key="15">
    <source>
        <dbReference type="Pfam" id="PF00593"/>
    </source>
</evidence>
<comment type="subcellular location">
    <subcellularLocation>
        <location evidence="1 12">Cell outer membrane</location>
        <topology evidence="1 12">Multi-pass membrane protein</topology>
    </subcellularLocation>
</comment>
<evidence type="ECO:0000256" key="2">
    <source>
        <dbReference type="ARBA" id="ARBA00022448"/>
    </source>
</evidence>
<keyword evidence="9 13" id="KW-0798">TonB box</keyword>
<dbReference type="InterPro" id="IPR008969">
    <property type="entry name" value="CarboxyPept-like_regulatory"/>
</dbReference>
<dbReference type="KEGG" id="sphe:GFH32_16050"/>
<gene>
    <name evidence="17" type="ORF">GFH32_16050</name>
</gene>
<feature type="domain" description="TonB-dependent receptor-like beta-barrel" evidence="15">
    <location>
        <begin position="328"/>
        <end position="776"/>
    </location>
</feature>
<protein>
    <submittedName>
        <fullName evidence="17">TonB-dependent receptor</fullName>
    </submittedName>
</protein>
<evidence type="ECO:0000256" key="13">
    <source>
        <dbReference type="RuleBase" id="RU003357"/>
    </source>
</evidence>
<dbReference type="GO" id="GO:0015344">
    <property type="term" value="F:siderophore uptake transmembrane transporter activity"/>
    <property type="evidence" value="ECO:0007669"/>
    <property type="project" value="TreeGrafter"/>
</dbReference>
<keyword evidence="7" id="KW-0408">Iron</keyword>
<dbReference type="InterPro" id="IPR000531">
    <property type="entry name" value="Beta-barrel_TonB"/>
</dbReference>
<accession>A0A5Q0QJ59</accession>
<keyword evidence="17" id="KW-0675">Receptor</keyword>
<evidence type="ECO:0000259" key="16">
    <source>
        <dbReference type="Pfam" id="PF07715"/>
    </source>
</evidence>
<comment type="similarity">
    <text evidence="12 13">Belongs to the TonB-dependent receptor family.</text>
</comment>
<dbReference type="AlphaFoldDB" id="A0A5Q0QJ59"/>
<keyword evidence="18" id="KW-1185">Reference proteome</keyword>
<dbReference type="Gene3D" id="2.60.40.1120">
    <property type="entry name" value="Carboxypeptidase-like, regulatory domain"/>
    <property type="match status" value="1"/>
</dbReference>
<sequence>MLKKVWATIAFCHLIMWSFAQHALTVRVIDKDQIPLAGATVKLGEQSGTTDPNGTLVFRNLTTKKNLLQVTYIGYQNYVKEVSASEQSQIIVHLNEFSYVAEEVFVTATRAKENAATTFKNISKEDIRKNNLGQDIPFLINQTPGVVVSSDAGAGIGYTSMTIRGSDNERINITLNGIPLNDAESMGSFFVNLPDFASSIQSIQVQRGIGTSTNGAGAFGASLNIQTDAMEPEPYAELNNAFGSYNSWKNTLKVGTGLINNKYAFNARLSRVVSDGYIERASSNLKSFYVDGGLYTDKHILKATVFSGKEKTYQSWYGTPEPLITGDYSRLEDYAANMGLYSPEEISRLKDEGRKYNYYTYDNQTDNYTQTHSHLQYTYAANDKLNLNGALHYTRGAGYYEEFRPDDKLAHYGMADVTIGSNTIKNSDLVRRRWLDNHFYGLTYSANYKPSSALNFIFGGAYNQYRGKHYGEVIWAKYASDSNLGDRYYYNEADKNDFNFFAKADYKLEKWLFNIDLQYRNLYYLGEGDDDKVKNLYFKDNLNFFNPKVGATFFLNSNSNLYASYAYASKEPKRSDYVENPLNEFPKPEKMQDIEAGYRFRNQQFNIGANAYAMFYKNQLIPTGALNDVGAALRQNVDDSYRIGFELDASWNISPQFVWGITAALSQNKIKNFKEKILVYDNENDWNYVGEEEIFYKSTTIAKSPSTVLSNIFTYKPTEELSFSLLSKYVSRIYLDNSTAKERSIDPSFVNNFRGIYTFSAFGIERIDLNLAVNNIFNSKYETTGYTWGQKFESKGTRDYYNFYYPQAETNFMLGLNIRF</sequence>
<dbReference type="Proteomes" id="UP000326921">
    <property type="component" value="Chromosome"/>
</dbReference>
<name>A0A5Q0QJ59_9SPHI</name>
<dbReference type="Pfam" id="PF13715">
    <property type="entry name" value="CarbopepD_reg_2"/>
    <property type="match status" value="1"/>
</dbReference>
<keyword evidence="4" id="KW-0410">Iron transport</keyword>
<dbReference type="Gene3D" id="2.40.170.20">
    <property type="entry name" value="TonB-dependent receptor, beta-barrel domain"/>
    <property type="match status" value="1"/>
</dbReference>
<dbReference type="GO" id="GO:0009279">
    <property type="term" value="C:cell outer membrane"/>
    <property type="evidence" value="ECO:0007669"/>
    <property type="project" value="UniProtKB-SubCell"/>
</dbReference>
<evidence type="ECO:0000256" key="10">
    <source>
        <dbReference type="ARBA" id="ARBA00023136"/>
    </source>
</evidence>
<dbReference type="EMBL" id="CP045652">
    <property type="protein sequence ID" value="QGA27740.1"/>
    <property type="molecule type" value="Genomic_DNA"/>
</dbReference>
<keyword evidence="2 12" id="KW-0813">Transport</keyword>
<keyword evidence="11 12" id="KW-0998">Cell outer membrane</keyword>
<evidence type="ECO:0000256" key="4">
    <source>
        <dbReference type="ARBA" id="ARBA00022496"/>
    </source>
</evidence>
<evidence type="ECO:0000256" key="12">
    <source>
        <dbReference type="PROSITE-ProRule" id="PRU01360"/>
    </source>
</evidence>
<keyword evidence="10 12" id="KW-0472">Membrane</keyword>
<keyword evidence="8" id="KW-0406">Ion transport</keyword>
<feature type="domain" description="TonB-dependent receptor plug" evidence="16">
    <location>
        <begin position="113"/>
        <end position="221"/>
    </location>
</feature>
<dbReference type="InterPro" id="IPR039426">
    <property type="entry name" value="TonB-dep_rcpt-like"/>
</dbReference>
<evidence type="ECO:0000256" key="3">
    <source>
        <dbReference type="ARBA" id="ARBA00022452"/>
    </source>
</evidence>
<dbReference type="Pfam" id="PF00593">
    <property type="entry name" value="TonB_dep_Rec_b-barrel"/>
    <property type="match status" value="1"/>
</dbReference>
<keyword evidence="6 14" id="KW-0732">Signal</keyword>
<evidence type="ECO:0000256" key="8">
    <source>
        <dbReference type="ARBA" id="ARBA00023065"/>
    </source>
</evidence>
<evidence type="ECO:0000256" key="9">
    <source>
        <dbReference type="ARBA" id="ARBA00023077"/>
    </source>
</evidence>
<dbReference type="InterPro" id="IPR037066">
    <property type="entry name" value="Plug_dom_sf"/>
</dbReference>
<keyword evidence="3 12" id="KW-1134">Transmembrane beta strand</keyword>